<feature type="transmembrane region" description="Helical" evidence="1">
    <location>
        <begin position="9"/>
        <end position="32"/>
    </location>
</feature>
<evidence type="ECO:0000256" key="1">
    <source>
        <dbReference type="SAM" id="Phobius"/>
    </source>
</evidence>
<protein>
    <submittedName>
        <fullName evidence="2">Uncharacterized protein</fullName>
    </submittedName>
</protein>
<reference evidence="2 3" key="1">
    <citation type="submission" date="2018-02" db="EMBL/GenBank/DDBJ databases">
        <title>Acetobacter orientalis genome.</title>
        <authorList>
            <person name="Nakashima N."/>
            <person name="Tamura T."/>
        </authorList>
    </citation>
    <scope>NUCLEOTIDE SEQUENCE [LARGE SCALE GENOMIC DNA]</scope>
    <source>
        <strain evidence="2 3">FAN1</strain>
    </source>
</reference>
<keyword evidence="1" id="KW-0812">Transmembrane</keyword>
<dbReference type="EMBL" id="AP018515">
    <property type="protein sequence ID" value="BBC78753.1"/>
    <property type="molecule type" value="Genomic_DNA"/>
</dbReference>
<keyword evidence="1" id="KW-1133">Transmembrane helix</keyword>
<dbReference type="Proteomes" id="UP000270034">
    <property type="component" value="Chromosome"/>
</dbReference>
<dbReference type="AlphaFoldDB" id="A0A2Z5ZDT9"/>
<sequence>MRQDDKQTFILIAQTAVGGILVNISTLVLAVLTIGVGTLFHSSAMEWTGAAMFWIILLSKAAARVKARGQSFYCPQELADHLQKKYGVRAR</sequence>
<proteinExistence type="predicted"/>
<evidence type="ECO:0000313" key="2">
    <source>
        <dbReference type="EMBL" id="BBC78753.1"/>
    </source>
</evidence>
<organism evidence="2 3">
    <name type="scientific">Acetobacter orientalis</name>
    <dbReference type="NCBI Taxonomy" id="146474"/>
    <lineage>
        <taxon>Bacteria</taxon>
        <taxon>Pseudomonadati</taxon>
        <taxon>Pseudomonadota</taxon>
        <taxon>Alphaproteobacteria</taxon>
        <taxon>Acetobacterales</taxon>
        <taxon>Acetobacteraceae</taxon>
        <taxon>Acetobacter</taxon>
    </lineage>
</organism>
<feature type="transmembrane region" description="Helical" evidence="1">
    <location>
        <begin position="44"/>
        <end position="63"/>
    </location>
</feature>
<accession>A0A2Z5ZDT9</accession>
<name>A0A2Z5ZDT9_9PROT</name>
<dbReference type="KEGG" id="aot:AcetOri_orf00584"/>
<evidence type="ECO:0000313" key="3">
    <source>
        <dbReference type="Proteomes" id="UP000270034"/>
    </source>
</evidence>
<gene>
    <name evidence="2" type="ORF">AcetOrient_orf00584</name>
</gene>
<keyword evidence="1" id="KW-0472">Membrane</keyword>